<sequence length="191" mass="19879">MSSAGRRFLGAALTVAGLLLTAACGSDEAGAPHPRPTAGSPSTSPPPEHRTATPTIPAPPPPTPTAPQDPVAAEKDINAGWERFFSPDASVEERAGFVEDGNQYALMIEALATDPESSLLRAHVDAVTFSSDLRATVHYTLYSDGQRVGPDEPGIAVLQDGTWKISFATLCSLTPYGQDVPPAGTCPAVEE</sequence>
<organism evidence="6 7">
    <name type="scientific">Streptomyces purpureus</name>
    <dbReference type="NCBI Taxonomy" id="1951"/>
    <lineage>
        <taxon>Bacteria</taxon>
        <taxon>Bacillati</taxon>
        <taxon>Actinomycetota</taxon>
        <taxon>Actinomycetes</taxon>
        <taxon>Kitasatosporales</taxon>
        <taxon>Streptomycetaceae</taxon>
        <taxon>Streptomyces</taxon>
    </lineage>
</organism>
<protein>
    <recommendedName>
        <fullName evidence="5">Low molecular weight antigen MTB12-like C-terminal domain-containing protein</fullName>
    </recommendedName>
</protein>
<dbReference type="PROSITE" id="PS51257">
    <property type="entry name" value="PROKAR_LIPOPROTEIN"/>
    <property type="match status" value="1"/>
</dbReference>
<feature type="domain" description="Low molecular weight antigen MTB12-like C-terminal" evidence="5">
    <location>
        <begin position="70"/>
        <end position="175"/>
    </location>
</feature>
<dbReference type="EMBL" id="BMQQ01000018">
    <property type="protein sequence ID" value="GGT46200.1"/>
    <property type="molecule type" value="Genomic_DNA"/>
</dbReference>
<comment type="similarity">
    <text evidence="2">Belongs to the MTB12 family.</text>
</comment>
<dbReference type="Pfam" id="PF26580">
    <property type="entry name" value="Mtb12_C"/>
    <property type="match status" value="1"/>
</dbReference>
<evidence type="ECO:0000313" key="6">
    <source>
        <dbReference type="EMBL" id="GGT46200.1"/>
    </source>
</evidence>
<evidence type="ECO:0000256" key="3">
    <source>
        <dbReference type="SAM" id="MobiDB-lite"/>
    </source>
</evidence>
<reference evidence="6" key="2">
    <citation type="submission" date="2020-09" db="EMBL/GenBank/DDBJ databases">
        <authorList>
            <person name="Sun Q."/>
            <person name="Ohkuma M."/>
        </authorList>
    </citation>
    <scope>NUCLEOTIDE SEQUENCE</scope>
    <source>
        <strain evidence="6">JCM 3172</strain>
    </source>
</reference>
<evidence type="ECO:0000313" key="7">
    <source>
        <dbReference type="Proteomes" id="UP000619486"/>
    </source>
</evidence>
<reference evidence="6" key="1">
    <citation type="journal article" date="2014" name="Int. J. Syst. Evol. Microbiol.">
        <title>Complete genome sequence of Corynebacterium casei LMG S-19264T (=DSM 44701T), isolated from a smear-ripened cheese.</title>
        <authorList>
            <consortium name="US DOE Joint Genome Institute (JGI-PGF)"/>
            <person name="Walter F."/>
            <person name="Albersmeier A."/>
            <person name="Kalinowski J."/>
            <person name="Ruckert C."/>
        </authorList>
    </citation>
    <scope>NUCLEOTIDE SEQUENCE</scope>
    <source>
        <strain evidence="6">JCM 3172</strain>
    </source>
</reference>
<gene>
    <name evidence="6" type="ORF">GCM10014713_45190</name>
</gene>
<evidence type="ECO:0000259" key="5">
    <source>
        <dbReference type="Pfam" id="PF26580"/>
    </source>
</evidence>
<proteinExistence type="inferred from homology"/>
<feature type="compositionally biased region" description="Pro residues" evidence="3">
    <location>
        <begin position="56"/>
        <end position="67"/>
    </location>
</feature>
<dbReference type="RefSeq" id="WP_189203361.1">
    <property type="nucleotide sequence ID" value="NZ_BMQQ01000018.1"/>
</dbReference>
<dbReference type="AlphaFoldDB" id="A0A918LSB5"/>
<dbReference type="Proteomes" id="UP000619486">
    <property type="component" value="Unassembled WGS sequence"/>
</dbReference>
<feature type="signal peptide" evidence="4">
    <location>
        <begin position="1"/>
        <end position="25"/>
    </location>
</feature>
<evidence type="ECO:0000256" key="4">
    <source>
        <dbReference type="SAM" id="SignalP"/>
    </source>
</evidence>
<keyword evidence="1 4" id="KW-0732">Signal</keyword>
<evidence type="ECO:0000256" key="2">
    <source>
        <dbReference type="ARBA" id="ARBA00093774"/>
    </source>
</evidence>
<comment type="caution">
    <text evidence="6">The sequence shown here is derived from an EMBL/GenBank/DDBJ whole genome shotgun (WGS) entry which is preliminary data.</text>
</comment>
<feature type="chain" id="PRO_5039238714" description="Low molecular weight antigen MTB12-like C-terminal domain-containing protein" evidence="4">
    <location>
        <begin position="26"/>
        <end position="191"/>
    </location>
</feature>
<keyword evidence="7" id="KW-1185">Reference proteome</keyword>
<name>A0A918LSB5_9ACTN</name>
<feature type="region of interest" description="Disordered" evidence="3">
    <location>
        <begin position="25"/>
        <end position="71"/>
    </location>
</feature>
<evidence type="ECO:0000256" key="1">
    <source>
        <dbReference type="ARBA" id="ARBA00022729"/>
    </source>
</evidence>
<accession>A0A918LSB5</accession>
<dbReference type="InterPro" id="IPR058644">
    <property type="entry name" value="Mtb12-like_C"/>
</dbReference>